<dbReference type="Pfam" id="PF00408">
    <property type="entry name" value="PGM_PMM_IV"/>
    <property type="match status" value="1"/>
</dbReference>
<dbReference type="EMBL" id="NBTM02000001">
    <property type="protein sequence ID" value="PNL91651.1"/>
    <property type="molecule type" value="Genomic_DNA"/>
</dbReference>
<name>A0A2J9PNN3_9LACT</name>
<comment type="pathway">
    <text evidence="3">Glycolipid metabolism; diglucosyl-diacylglycerol biosynthesis.</text>
</comment>
<dbReference type="PRINTS" id="PR00509">
    <property type="entry name" value="PGMPMM"/>
</dbReference>
<dbReference type="InterPro" id="IPR036900">
    <property type="entry name" value="A-D-PHexomutase_C_sf"/>
</dbReference>
<evidence type="ECO:0000256" key="3">
    <source>
        <dbReference type="ARBA" id="ARBA00005164"/>
    </source>
</evidence>
<keyword evidence="9 15" id="KW-0479">Metal-binding</keyword>
<keyword evidence="11 20" id="KW-0413">Isomerase</keyword>
<evidence type="ECO:0000256" key="10">
    <source>
        <dbReference type="ARBA" id="ARBA00022842"/>
    </source>
</evidence>
<evidence type="ECO:0000256" key="11">
    <source>
        <dbReference type="ARBA" id="ARBA00023235"/>
    </source>
</evidence>
<comment type="similarity">
    <text evidence="5 15">Belongs to the phosphohexose mutase family.</text>
</comment>
<evidence type="ECO:0000256" key="2">
    <source>
        <dbReference type="ARBA" id="ARBA00001946"/>
    </source>
</evidence>
<dbReference type="PROSITE" id="PS00710">
    <property type="entry name" value="PGM_PMM"/>
    <property type="match status" value="1"/>
</dbReference>
<evidence type="ECO:0000256" key="15">
    <source>
        <dbReference type="RuleBase" id="RU004326"/>
    </source>
</evidence>
<reference evidence="21" key="1">
    <citation type="submission" date="2017-12" db="EMBL/GenBank/DDBJ databases">
        <title>FDA dAtabase for Regulatory Grade micrObial Sequences (FDA-ARGOS): Supporting development and validation of Infectious Disease Dx tests.</title>
        <authorList>
            <person name="Hoffmann M."/>
            <person name="Allard M."/>
            <person name="Evans P."/>
            <person name="Brown E."/>
            <person name="Tallon L."/>
            <person name="Sadzewicz L."/>
            <person name="Sengamalay N."/>
            <person name="Ott S."/>
            <person name="Godinez A."/>
            <person name="Nagaraj S."/>
            <person name="Vavikolanu K."/>
            <person name="Aluvathingal J."/>
            <person name="Nadendla S."/>
            <person name="Sichtig H."/>
        </authorList>
    </citation>
    <scope>NUCLEOTIDE SEQUENCE [LARGE SCALE GENOMIC DNA]</scope>
    <source>
        <strain evidence="21">FDAARGOS_249</strain>
    </source>
</reference>
<comment type="caution">
    <text evidence="20">The sequence shown here is derived from an EMBL/GenBank/DDBJ whole genome shotgun (WGS) entry which is preliminary data.</text>
</comment>
<evidence type="ECO:0000256" key="1">
    <source>
        <dbReference type="ARBA" id="ARBA00000443"/>
    </source>
</evidence>
<gene>
    <name evidence="20" type="ORF">A6J77_005220</name>
</gene>
<evidence type="ECO:0000256" key="5">
    <source>
        <dbReference type="ARBA" id="ARBA00010231"/>
    </source>
</evidence>
<dbReference type="SUPFAM" id="SSF55957">
    <property type="entry name" value="Phosphoglucomutase, C-terminal domain"/>
    <property type="match status" value="1"/>
</dbReference>
<dbReference type="Pfam" id="PF02879">
    <property type="entry name" value="PGM_PMM_II"/>
    <property type="match status" value="1"/>
</dbReference>
<dbReference type="SUPFAM" id="SSF53738">
    <property type="entry name" value="Phosphoglucomutase, first 3 domains"/>
    <property type="match status" value="3"/>
</dbReference>
<evidence type="ECO:0000259" key="19">
    <source>
        <dbReference type="Pfam" id="PF02880"/>
    </source>
</evidence>
<dbReference type="GO" id="GO:0000287">
    <property type="term" value="F:magnesium ion binding"/>
    <property type="evidence" value="ECO:0007669"/>
    <property type="project" value="InterPro"/>
</dbReference>
<feature type="domain" description="Alpha-D-phosphohexomutase C-terminal" evidence="16">
    <location>
        <begin position="519"/>
        <end position="551"/>
    </location>
</feature>
<dbReference type="Gene3D" id="3.40.120.10">
    <property type="entry name" value="Alpha-D-Glucose-1,6-Bisphosphate, subunit A, domain 3"/>
    <property type="match status" value="3"/>
</dbReference>
<dbReference type="InterPro" id="IPR005845">
    <property type="entry name" value="A-D-PHexomutase_a/b/a-II"/>
</dbReference>
<evidence type="ECO:0000256" key="14">
    <source>
        <dbReference type="ARBA" id="ARBA00041467"/>
    </source>
</evidence>
<dbReference type="RefSeq" id="WP_083068785.1">
    <property type="nucleotide sequence ID" value="NZ_JALXKY010000004.1"/>
</dbReference>
<dbReference type="InterPro" id="IPR005846">
    <property type="entry name" value="A-D-PHexomutase_a/b/a-III"/>
</dbReference>
<evidence type="ECO:0000259" key="18">
    <source>
        <dbReference type="Pfam" id="PF02879"/>
    </source>
</evidence>
<comment type="pathway">
    <text evidence="4">Lipid metabolism.</text>
</comment>
<dbReference type="InterPro" id="IPR005841">
    <property type="entry name" value="Alpha-D-phosphohexomutase_SF"/>
</dbReference>
<proteinExistence type="inferred from homology"/>
<evidence type="ECO:0000256" key="12">
    <source>
        <dbReference type="ARBA" id="ARBA00039995"/>
    </source>
</evidence>
<dbReference type="EC" id="5.4.2.2" evidence="6"/>
<accession>A0A2J9PNN3</accession>
<dbReference type="GO" id="GO:0006166">
    <property type="term" value="P:purine ribonucleoside salvage"/>
    <property type="evidence" value="ECO:0007669"/>
    <property type="project" value="TreeGrafter"/>
</dbReference>
<keyword evidence="8" id="KW-0597">Phosphoprotein</keyword>
<dbReference type="InterPro" id="IPR005844">
    <property type="entry name" value="A-D-PHexomutase_a/b/a-I"/>
</dbReference>
<evidence type="ECO:0000259" key="16">
    <source>
        <dbReference type="Pfam" id="PF00408"/>
    </source>
</evidence>
<keyword evidence="7" id="KW-0119">Carbohydrate metabolism</keyword>
<dbReference type="PANTHER" id="PTHR45745:SF1">
    <property type="entry name" value="PHOSPHOGLUCOMUTASE 2B-RELATED"/>
    <property type="match status" value="1"/>
</dbReference>
<evidence type="ECO:0000256" key="7">
    <source>
        <dbReference type="ARBA" id="ARBA00022526"/>
    </source>
</evidence>
<protein>
    <recommendedName>
        <fullName evidence="12">Phosphoglucomutase</fullName>
        <ecNumber evidence="6">5.4.2.2</ecNumber>
    </recommendedName>
    <alternativeName>
        <fullName evidence="14">Alpha-phosphoglucomutase</fullName>
    </alternativeName>
    <alternativeName>
        <fullName evidence="13">Glucose phosphomutase</fullName>
    </alternativeName>
</protein>
<organism evidence="20 21">
    <name type="scientific">Aerococcus viridans</name>
    <dbReference type="NCBI Taxonomy" id="1377"/>
    <lineage>
        <taxon>Bacteria</taxon>
        <taxon>Bacillati</taxon>
        <taxon>Bacillota</taxon>
        <taxon>Bacilli</taxon>
        <taxon>Lactobacillales</taxon>
        <taxon>Aerococcaceae</taxon>
        <taxon>Aerococcus</taxon>
    </lineage>
</organism>
<dbReference type="GO" id="GO:0008973">
    <property type="term" value="F:phosphopentomutase activity"/>
    <property type="evidence" value="ECO:0007669"/>
    <property type="project" value="TreeGrafter"/>
</dbReference>
<sequence>MNWKETYLQWRNFENLDGALKEDLASIEADEKLLEDAFYQPLSFGTAGMRGILGAGINRMNIYTIRQATEGLANLLEDYGQDAKDRGVAIAYDSRHMSPEFAMESAKTLGAHGIKSYVFEALRPTPELSFAVRELNAFAGIMITASHNPADYNGYKVYGEDGGQMPPLDADAVTANVRAVENPLTVEVGDEAALKAEGTITIIGEEIDQKYLDNMKAVVVDQAVIDEMADQVSIVYTPLHGTGQMLVERTLADAGFTNVTYVAEQKEPDADFSTVKSPNPEEAGAFEVAEKYGKDNNADILIATDPDADRMGAAVKLPNGDYQVITGNQIAALMTHYILTAKKNTGTLPDNGVILKSIVSSEMPTTIAKSFGVETVDVLTGFKFIAEKIKNYEADASKTFLFGFEESYGYLVKAFVRDKDAVQATLLLAEVAAFYKKQGKTAYDGLQDLFAEYGTYQEKTISVSLPGQEGAAKIEAILNNLRGEGLSEIADQAVVGTEDYLQDTRQFADGTTEALGMDKSNVLKYYLADETWIAVRPSGTEPKIKFYIGVVADSLEATQAKIKAYEAALNDLTA</sequence>
<dbReference type="InterPro" id="IPR005843">
    <property type="entry name" value="A-D-PHexomutase_C"/>
</dbReference>
<dbReference type="Pfam" id="PF02878">
    <property type="entry name" value="PGM_PMM_I"/>
    <property type="match status" value="1"/>
</dbReference>
<evidence type="ECO:0000313" key="21">
    <source>
        <dbReference type="Proteomes" id="UP000192813"/>
    </source>
</evidence>
<keyword evidence="10 15" id="KW-0460">Magnesium</keyword>
<dbReference type="AlphaFoldDB" id="A0A2J9PNN3"/>
<evidence type="ECO:0000313" key="20">
    <source>
        <dbReference type="EMBL" id="PNL91651.1"/>
    </source>
</evidence>
<comment type="cofactor">
    <cofactor evidence="2">
        <name>Mg(2+)</name>
        <dbReference type="ChEBI" id="CHEBI:18420"/>
    </cofactor>
</comment>
<evidence type="ECO:0000256" key="8">
    <source>
        <dbReference type="ARBA" id="ARBA00022553"/>
    </source>
</evidence>
<keyword evidence="7" id="KW-0313">Glucose metabolism</keyword>
<evidence type="ECO:0000256" key="9">
    <source>
        <dbReference type="ARBA" id="ARBA00022723"/>
    </source>
</evidence>
<feature type="domain" description="Alpha-D-phosphohexomutase alpha/beta/alpha" evidence="19">
    <location>
        <begin position="326"/>
        <end position="453"/>
    </location>
</feature>
<comment type="catalytic activity">
    <reaction evidence="1">
        <text>alpha-D-glucose 1-phosphate = alpha-D-glucose 6-phosphate</text>
        <dbReference type="Rhea" id="RHEA:23536"/>
        <dbReference type="ChEBI" id="CHEBI:58225"/>
        <dbReference type="ChEBI" id="CHEBI:58601"/>
        <dbReference type="EC" id="5.4.2.2"/>
    </reaction>
</comment>
<dbReference type="PANTHER" id="PTHR45745">
    <property type="entry name" value="PHOSPHOMANNOMUTASE 45A"/>
    <property type="match status" value="1"/>
</dbReference>
<evidence type="ECO:0000256" key="13">
    <source>
        <dbReference type="ARBA" id="ARBA00041398"/>
    </source>
</evidence>
<evidence type="ECO:0000256" key="4">
    <source>
        <dbReference type="ARBA" id="ARBA00005189"/>
    </source>
</evidence>
<dbReference type="Proteomes" id="UP000192813">
    <property type="component" value="Unassembled WGS sequence"/>
</dbReference>
<dbReference type="GO" id="GO:0004614">
    <property type="term" value="F:phosphoglucomutase activity"/>
    <property type="evidence" value="ECO:0007669"/>
    <property type="project" value="UniProtKB-EC"/>
</dbReference>
<dbReference type="InterPro" id="IPR016055">
    <property type="entry name" value="A-D-PHexomutase_a/b/a-I/II/III"/>
</dbReference>
<dbReference type="Gene3D" id="3.30.310.50">
    <property type="entry name" value="Alpha-D-phosphohexomutase, C-terminal domain"/>
    <property type="match status" value="1"/>
</dbReference>
<feature type="domain" description="Alpha-D-phosphohexomutase alpha/beta/alpha" evidence="18">
    <location>
        <begin position="210"/>
        <end position="314"/>
    </location>
</feature>
<evidence type="ECO:0000256" key="6">
    <source>
        <dbReference type="ARBA" id="ARBA00012728"/>
    </source>
</evidence>
<feature type="domain" description="Alpha-D-phosphohexomutase alpha/beta/alpha" evidence="17">
    <location>
        <begin position="43"/>
        <end position="180"/>
    </location>
</feature>
<evidence type="ECO:0000259" key="17">
    <source>
        <dbReference type="Pfam" id="PF02878"/>
    </source>
</evidence>
<dbReference type="GO" id="GO:0006006">
    <property type="term" value="P:glucose metabolic process"/>
    <property type="evidence" value="ECO:0007669"/>
    <property type="project" value="UniProtKB-KW"/>
</dbReference>
<dbReference type="Pfam" id="PF02880">
    <property type="entry name" value="PGM_PMM_III"/>
    <property type="match status" value="1"/>
</dbReference>
<dbReference type="CDD" id="cd05799">
    <property type="entry name" value="PGM2"/>
    <property type="match status" value="1"/>
</dbReference>
<dbReference type="InterPro" id="IPR016066">
    <property type="entry name" value="A-D-PHexomutase_CS"/>
</dbReference>